<dbReference type="EMBL" id="MCFJ01000014">
    <property type="protein sequence ID" value="ORY59116.1"/>
    <property type="molecule type" value="Genomic_DNA"/>
</dbReference>
<accession>A0A1Y2DIW2</accession>
<dbReference type="Pfam" id="PF26639">
    <property type="entry name" value="Het-6_barrel"/>
    <property type="match status" value="1"/>
</dbReference>
<dbReference type="RefSeq" id="XP_040711810.1">
    <property type="nucleotide sequence ID" value="XM_040861033.1"/>
</dbReference>
<dbReference type="GeneID" id="63777245"/>
<evidence type="ECO:0000313" key="3">
    <source>
        <dbReference type="Proteomes" id="UP000193689"/>
    </source>
</evidence>
<dbReference type="OrthoDB" id="2288928at2759"/>
<feature type="domain" description="Heterokaryon incompatibility" evidence="1">
    <location>
        <begin position="41"/>
        <end position="176"/>
    </location>
</feature>
<keyword evidence="3" id="KW-1185">Reference proteome</keyword>
<reference evidence="2 3" key="1">
    <citation type="submission" date="2016-07" db="EMBL/GenBank/DDBJ databases">
        <title>Pervasive Adenine N6-methylation of Active Genes in Fungi.</title>
        <authorList>
            <consortium name="DOE Joint Genome Institute"/>
            <person name="Mondo S.J."/>
            <person name="Dannebaum R.O."/>
            <person name="Kuo R.C."/>
            <person name="Labutti K."/>
            <person name="Haridas S."/>
            <person name="Kuo A."/>
            <person name="Salamov A."/>
            <person name="Ahrendt S.R."/>
            <person name="Lipzen A."/>
            <person name="Sullivan W."/>
            <person name="Andreopoulos W.B."/>
            <person name="Clum A."/>
            <person name="Lindquist E."/>
            <person name="Daum C."/>
            <person name="Ramamoorthy G.K."/>
            <person name="Gryganskyi A."/>
            <person name="Culley D."/>
            <person name="Magnuson J.K."/>
            <person name="James T.Y."/>
            <person name="O'Malley M.A."/>
            <person name="Stajich J.E."/>
            <person name="Spatafora J.W."/>
            <person name="Visel A."/>
            <person name="Grigoriev I.V."/>
        </authorList>
    </citation>
    <scope>NUCLEOTIDE SEQUENCE [LARGE SCALE GENOMIC DNA]</scope>
    <source>
        <strain evidence="2 3">CBS 129021</strain>
    </source>
</reference>
<gene>
    <name evidence="2" type="ORF">BCR38DRAFT_445649</name>
</gene>
<proteinExistence type="predicted"/>
<sequence>MYEPLQSPDHIRLLKIIPSQDDTRNIEISIIPTPLQTAPQYEAISYTWGDATQLGSVTCQPGGVLVQVTQNCISILRRLRQPQKERLVWIDAICINQQNIPERNAQVAVMGRIYASANRVVIDIGESSESGEQALHYLKNCEETVLYEFVLGLKIKDTVCNLYERPWFWRIWVLQEAFMARDAVVMCGRTVVPWSAFRPFRIWVDARPAGETENYHVALPHTVPQTLVIGNCSQRSYRAESDLLRLLVTGRICRATDSRDKVFALLPMLERVPEELRADYSKSVTQVYVETAKYILSTSGLMFLSCIQHHSDQDASNTAEPRLPSWVPDWSQRVMEPWMIGYYRTKPTYYPLSAGRDKKCVAKVLLGEEGSHRLQVRGREADTITHTTGKDIYINSPEHQNKQAVDSFFNEFSAYRKQLNNPATLPPPPYWEPRTSETRIHPPDWLAYRVGLPIERPIQYTDNDLIDKITHFLGPRQLVLTKRGYLGIVPKNVEVGDVVCCFLGSGVPHVLRLQQEENKKESLGRTYKLMGEGYFYGLMEGEAFCGIDMSEDALSGGSLEDLLII</sequence>
<dbReference type="InParanoid" id="A0A1Y2DIW2"/>
<dbReference type="AlphaFoldDB" id="A0A1Y2DIW2"/>
<dbReference type="InterPro" id="IPR010730">
    <property type="entry name" value="HET"/>
</dbReference>
<organism evidence="2 3">
    <name type="scientific">Pseudomassariella vexata</name>
    <dbReference type="NCBI Taxonomy" id="1141098"/>
    <lineage>
        <taxon>Eukaryota</taxon>
        <taxon>Fungi</taxon>
        <taxon>Dikarya</taxon>
        <taxon>Ascomycota</taxon>
        <taxon>Pezizomycotina</taxon>
        <taxon>Sordariomycetes</taxon>
        <taxon>Xylariomycetidae</taxon>
        <taxon>Amphisphaeriales</taxon>
        <taxon>Pseudomassariaceae</taxon>
        <taxon>Pseudomassariella</taxon>
    </lineage>
</organism>
<evidence type="ECO:0000259" key="1">
    <source>
        <dbReference type="Pfam" id="PF06985"/>
    </source>
</evidence>
<dbReference type="PANTHER" id="PTHR24148">
    <property type="entry name" value="ANKYRIN REPEAT DOMAIN-CONTAINING PROTEIN 39 HOMOLOG-RELATED"/>
    <property type="match status" value="1"/>
</dbReference>
<protein>
    <submittedName>
        <fullName evidence="2">Heterokaryon incompatibility protein-domain-containing protein</fullName>
    </submittedName>
</protein>
<evidence type="ECO:0000313" key="2">
    <source>
        <dbReference type="EMBL" id="ORY59116.1"/>
    </source>
</evidence>
<name>A0A1Y2DIW2_9PEZI</name>
<dbReference type="STRING" id="1141098.A0A1Y2DIW2"/>
<dbReference type="InterPro" id="IPR052895">
    <property type="entry name" value="HetReg/Transcr_Mod"/>
</dbReference>
<dbReference type="Proteomes" id="UP000193689">
    <property type="component" value="Unassembled WGS sequence"/>
</dbReference>
<dbReference type="PANTHER" id="PTHR24148:SF64">
    <property type="entry name" value="HETEROKARYON INCOMPATIBILITY DOMAIN-CONTAINING PROTEIN"/>
    <property type="match status" value="1"/>
</dbReference>
<dbReference type="Pfam" id="PF06985">
    <property type="entry name" value="HET"/>
    <property type="match status" value="1"/>
</dbReference>
<comment type="caution">
    <text evidence="2">The sequence shown here is derived from an EMBL/GenBank/DDBJ whole genome shotgun (WGS) entry which is preliminary data.</text>
</comment>